<keyword evidence="3" id="KW-1185">Reference proteome</keyword>
<feature type="compositionally biased region" description="Basic and acidic residues" evidence="1">
    <location>
        <begin position="19"/>
        <end position="30"/>
    </location>
</feature>
<organism evidence="2 3">
    <name type="scientific">Atta colombica</name>
    <dbReference type="NCBI Taxonomy" id="520822"/>
    <lineage>
        <taxon>Eukaryota</taxon>
        <taxon>Metazoa</taxon>
        <taxon>Ecdysozoa</taxon>
        <taxon>Arthropoda</taxon>
        <taxon>Hexapoda</taxon>
        <taxon>Insecta</taxon>
        <taxon>Pterygota</taxon>
        <taxon>Neoptera</taxon>
        <taxon>Endopterygota</taxon>
        <taxon>Hymenoptera</taxon>
        <taxon>Apocrita</taxon>
        <taxon>Aculeata</taxon>
        <taxon>Formicoidea</taxon>
        <taxon>Formicidae</taxon>
        <taxon>Myrmicinae</taxon>
        <taxon>Atta</taxon>
    </lineage>
</organism>
<protein>
    <submittedName>
        <fullName evidence="2">Uncharacterized protein</fullName>
    </submittedName>
</protein>
<evidence type="ECO:0000313" key="2">
    <source>
        <dbReference type="EMBL" id="KYM89619.1"/>
    </source>
</evidence>
<gene>
    <name evidence="2" type="ORF">ALC53_01931</name>
</gene>
<evidence type="ECO:0000313" key="3">
    <source>
        <dbReference type="Proteomes" id="UP000078540"/>
    </source>
</evidence>
<evidence type="ECO:0000256" key="1">
    <source>
        <dbReference type="SAM" id="MobiDB-lite"/>
    </source>
</evidence>
<feature type="region of interest" description="Disordered" evidence="1">
    <location>
        <begin position="1"/>
        <end position="107"/>
    </location>
</feature>
<dbReference type="Proteomes" id="UP000078540">
    <property type="component" value="Unassembled WGS sequence"/>
</dbReference>
<dbReference type="AlphaFoldDB" id="A0A195BT64"/>
<proteinExistence type="predicted"/>
<reference evidence="2 3" key="1">
    <citation type="submission" date="2015-09" db="EMBL/GenBank/DDBJ databases">
        <title>Atta colombica WGS genome.</title>
        <authorList>
            <person name="Nygaard S."/>
            <person name="Hu H."/>
            <person name="Boomsma J."/>
            <person name="Zhang G."/>
        </authorList>
    </citation>
    <scope>NUCLEOTIDE SEQUENCE [LARGE SCALE GENOMIC DNA]</scope>
    <source>
        <strain evidence="2">Treedump-2</strain>
        <tissue evidence="2">Whole body</tissue>
    </source>
</reference>
<sequence>MLTSRGNEASKGRPRRRRPAGERAAVEEKIAKRKNRSKSERQQTGLTRWPSGISPAKSVPRSGDSGSTHRRYSREREGEARPTDERGVENGEVGWLNSERGTRRAAKHVGIREIEGRKRMKNGIENELAEIGDGESDSRCSCVR</sequence>
<feature type="compositionally biased region" description="Basic and acidic residues" evidence="1">
    <location>
        <begin position="74"/>
        <end position="89"/>
    </location>
</feature>
<name>A0A195BT64_9HYME</name>
<accession>A0A195BT64</accession>
<dbReference type="EMBL" id="KQ976417">
    <property type="protein sequence ID" value="KYM89619.1"/>
    <property type="molecule type" value="Genomic_DNA"/>
</dbReference>